<feature type="region of interest" description="Disordered" evidence="1">
    <location>
        <begin position="181"/>
        <end position="224"/>
    </location>
</feature>
<accession>A0ABV9Y4Q1</accession>
<keyword evidence="3" id="KW-1185">Reference proteome</keyword>
<organism evidence="2 3">
    <name type="scientific">Saccharothrix xinjiangensis</name>
    <dbReference type="NCBI Taxonomy" id="204798"/>
    <lineage>
        <taxon>Bacteria</taxon>
        <taxon>Bacillati</taxon>
        <taxon>Actinomycetota</taxon>
        <taxon>Actinomycetes</taxon>
        <taxon>Pseudonocardiales</taxon>
        <taxon>Pseudonocardiaceae</taxon>
        <taxon>Saccharothrix</taxon>
    </lineage>
</organism>
<evidence type="ECO:0000313" key="3">
    <source>
        <dbReference type="Proteomes" id="UP001595833"/>
    </source>
</evidence>
<name>A0ABV9Y4Q1_9PSEU</name>
<evidence type="ECO:0000313" key="2">
    <source>
        <dbReference type="EMBL" id="MFC5057289.1"/>
    </source>
</evidence>
<protein>
    <submittedName>
        <fullName evidence="2">Imm1 family immunity protein</fullName>
    </submittedName>
</protein>
<sequence>MAIANGLDTDDPVLAPCCGDRPLIGPDHEQDDDTTADLDALVKRMASEFAAQDGPVPPVAELFRPDPWAEGGVVIRLGIGADRGFIAHADADGSCTTTNGREPDGKPVIYDYQGHVREFPTDAEIPLDQVVNAVHDLVAADGKRPSTLISSCQPKPARTWLPGARISGGYNQAVSSASHAVTGGCARPSRTPRANLHRRPLPRRDTSTPPQYPEDRITADPDRV</sequence>
<dbReference type="EMBL" id="JBHSJB010000027">
    <property type="protein sequence ID" value="MFC5057289.1"/>
    <property type="molecule type" value="Genomic_DNA"/>
</dbReference>
<evidence type="ECO:0000256" key="1">
    <source>
        <dbReference type="SAM" id="MobiDB-lite"/>
    </source>
</evidence>
<gene>
    <name evidence="2" type="ORF">ACFPFM_26530</name>
</gene>
<reference evidence="3" key="1">
    <citation type="journal article" date="2019" name="Int. J. Syst. Evol. Microbiol.">
        <title>The Global Catalogue of Microorganisms (GCM) 10K type strain sequencing project: providing services to taxonomists for standard genome sequencing and annotation.</title>
        <authorList>
            <consortium name="The Broad Institute Genomics Platform"/>
            <consortium name="The Broad Institute Genome Sequencing Center for Infectious Disease"/>
            <person name="Wu L."/>
            <person name="Ma J."/>
        </authorList>
    </citation>
    <scope>NUCLEOTIDE SEQUENCE [LARGE SCALE GENOMIC DNA]</scope>
    <source>
        <strain evidence="3">KCTC 12848</strain>
    </source>
</reference>
<proteinExistence type="predicted"/>
<dbReference type="RefSeq" id="WP_344037178.1">
    <property type="nucleotide sequence ID" value="NZ_BAAAKE010000006.1"/>
</dbReference>
<feature type="compositionally biased region" description="Basic and acidic residues" evidence="1">
    <location>
        <begin position="213"/>
        <end position="224"/>
    </location>
</feature>
<dbReference type="Proteomes" id="UP001595833">
    <property type="component" value="Unassembled WGS sequence"/>
</dbReference>
<comment type="caution">
    <text evidence="2">The sequence shown here is derived from an EMBL/GenBank/DDBJ whole genome shotgun (WGS) entry which is preliminary data.</text>
</comment>
<dbReference type="InterPro" id="IPR025680">
    <property type="entry name" value="DddI"/>
</dbReference>
<dbReference type="Pfam" id="PF14430">
    <property type="entry name" value="Imm1"/>
    <property type="match status" value="1"/>
</dbReference>